<accession>A0ACB8BFV4</accession>
<gene>
    <name evidence="1" type="ORF">BV22DRAFT_1196502</name>
</gene>
<dbReference type="EMBL" id="MU266444">
    <property type="protein sequence ID" value="KAH7923743.1"/>
    <property type="molecule type" value="Genomic_DNA"/>
</dbReference>
<organism evidence="1 2">
    <name type="scientific">Leucogyrophana mollusca</name>
    <dbReference type="NCBI Taxonomy" id="85980"/>
    <lineage>
        <taxon>Eukaryota</taxon>
        <taxon>Fungi</taxon>
        <taxon>Dikarya</taxon>
        <taxon>Basidiomycota</taxon>
        <taxon>Agaricomycotina</taxon>
        <taxon>Agaricomycetes</taxon>
        <taxon>Agaricomycetidae</taxon>
        <taxon>Boletales</taxon>
        <taxon>Boletales incertae sedis</taxon>
        <taxon>Leucogyrophana</taxon>
    </lineage>
</organism>
<dbReference type="Proteomes" id="UP000790709">
    <property type="component" value="Unassembled WGS sequence"/>
</dbReference>
<evidence type="ECO:0000313" key="2">
    <source>
        <dbReference type="Proteomes" id="UP000790709"/>
    </source>
</evidence>
<reference evidence="1" key="1">
    <citation type="journal article" date="2021" name="New Phytol.">
        <title>Evolutionary innovations through gain and loss of genes in the ectomycorrhizal Boletales.</title>
        <authorList>
            <person name="Wu G."/>
            <person name="Miyauchi S."/>
            <person name="Morin E."/>
            <person name="Kuo A."/>
            <person name="Drula E."/>
            <person name="Varga T."/>
            <person name="Kohler A."/>
            <person name="Feng B."/>
            <person name="Cao Y."/>
            <person name="Lipzen A."/>
            <person name="Daum C."/>
            <person name="Hundley H."/>
            <person name="Pangilinan J."/>
            <person name="Johnson J."/>
            <person name="Barry K."/>
            <person name="LaButti K."/>
            <person name="Ng V."/>
            <person name="Ahrendt S."/>
            <person name="Min B."/>
            <person name="Choi I.G."/>
            <person name="Park H."/>
            <person name="Plett J.M."/>
            <person name="Magnuson J."/>
            <person name="Spatafora J.W."/>
            <person name="Nagy L.G."/>
            <person name="Henrissat B."/>
            <person name="Grigoriev I.V."/>
            <person name="Yang Z.L."/>
            <person name="Xu J."/>
            <person name="Martin F.M."/>
        </authorList>
    </citation>
    <scope>NUCLEOTIDE SEQUENCE</scope>
    <source>
        <strain evidence="1">KUC20120723A-06</strain>
    </source>
</reference>
<name>A0ACB8BFV4_9AGAM</name>
<protein>
    <submittedName>
        <fullName evidence="1">Uncharacterized protein</fullName>
    </submittedName>
</protein>
<evidence type="ECO:0000313" key="1">
    <source>
        <dbReference type="EMBL" id="KAH7923743.1"/>
    </source>
</evidence>
<proteinExistence type="predicted"/>
<sequence>MDQFRKIFKKSPEHDGSQSLKHSRSMPLRGSSKSKAAPLHEENSRPVYRGKTPLKTSDIVYVEQGPGMLDIERTAWMSSDNGGRGESNAYRNLLGQFPDPPTAKPPPVPPRSPLRATSLNTSQVPTITLTQPTLRRERTVQRASSVACFSRPTATAYPALATKALPPVPKEDPRGRTQSATRPREPRGSEGMAGYSPNSASERSRTQSHAARPARAQAAHPYPQTHPPISRSGATASRANLRHSPSAATLGSKPSTSTPRRDQPLPYMSLAQCLDASTRASTRRAPLAPPTDPNTPEHMRPLVFDWDDPTQLKVGYNTFAHAAISTGRPLHVRDNGVVRRTIEGEVHKGCVPDEVGDDWYLCVIKGAGAPLQSQEAERRERERQKEQERLETKRRAEIILKQTYDNWSKRTGVTAELPPDWYRLP</sequence>
<comment type="caution">
    <text evidence="1">The sequence shown here is derived from an EMBL/GenBank/DDBJ whole genome shotgun (WGS) entry which is preliminary data.</text>
</comment>
<keyword evidence="2" id="KW-1185">Reference proteome</keyword>